<keyword evidence="3 6" id="KW-0812">Transmembrane</keyword>
<feature type="transmembrane region" description="Helical" evidence="6">
    <location>
        <begin position="186"/>
        <end position="205"/>
    </location>
</feature>
<comment type="caution">
    <text evidence="7">The sequence shown here is derived from an EMBL/GenBank/DDBJ whole genome shotgun (WGS) entry which is preliminary data.</text>
</comment>
<organism evidence="7 8">
    <name type="scientific">Prorocentrum cordatum</name>
    <dbReference type="NCBI Taxonomy" id="2364126"/>
    <lineage>
        <taxon>Eukaryota</taxon>
        <taxon>Sar</taxon>
        <taxon>Alveolata</taxon>
        <taxon>Dinophyceae</taxon>
        <taxon>Prorocentrales</taxon>
        <taxon>Prorocentraceae</taxon>
        <taxon>Prorocentrum</taxon>
    </lineage>
</organism>
<proteinExistence type="inferred from homology"/>
<evidence type="ECO:0000313" key="8">
    <source>
        <dbReference type="Proteomes" id="UP001189429"/>
    </source>
</evidence>
<evidence type="ECO:0000256" key="3">
    <source>
        <dbReference type="ARBA" id="ARBA00022692"/>
    </source>
</evidence>
<reference evidence="7" key="1">
    <citation type="submission" date="2023-10" db="EMBL/GenBank/DDBJ databases">
        <authorList>
            <person name="Chen Y."/>
            <person name="Shah S."/>
            <person name="Dougan E. K."/>
            <person name="Thang M."/>
            <person name="Chan C."/>
        </authorList>
    </citation>
    <scope>NUCLEOTIDE SEQUENCE [LARGE SCALE GENOMIC DNA]</scope>
</reference>
<sequence>MQEASQEETFVRGIDAKRKPALSADSICGALFYLSAIAQVILCFVTFAAKNAEIAEFDSAGYVRCPDGMVWASNCGSAPLYSTYTECISRDLCDQVAVCVGERRLGEAAGTDEAHTNRVELLEAVAATEGPYAEHARRLLAGGEEVPKSLWDFLETHFYVPTLLLGGVFLAASLWLLALQQFPRSMIWGTIGADIVLLLAGFVWFKLEADMWNPALVIVAGLTAMAAFFLRARIDQCSVVMKAAMDGLVSNRRVFLVCASVTCLWAAFFAMWVAAFIGMVFVKEVVQLPPDEYTSSYLPGCELQEVPWLASGWTKLFFFVNLYWTTYFFRNVNLIVVSSTVSGWYFNSEGYQSFWIQALRWGFVDLAGGNAIASATMGCASYLLSRIKGPWSLALACLNPVDWILVCIAFALQHVLHAFTRFGLISQAYSGRPFCDSAFAGMKLLKRQLGTAVLTDYIGTRVMSWATYVVALCVACATWAWADHVQGVESITHISPEAMVFVMLAFAGIIAMPFYCLVAVIWLEVVLRPWGSSSDPDSFETRAVLNAIFAALFLGAVVHFTMDTVSQIVVNAMDTIFFCFAVETQHGDAKQERFAGLYDNMKATIAPGALPQDAVVGVPPCSQSIQVMVPEGAGEGFVLRVPAPQGHSIEVTVPAGFAAGSVMTLTVPNDASQPPTVHPPLLVPCAQTTRVVGSPQAGNAVTNSADEAEV</sequence>
<comment type="similarity">
    <text evidence="2 6">Belongs to the CTL (choline transporter-like) family.</text>
</comment>
<dbReference type="PANTHER" id="PTHR12385">
    <property type="entry name" value="CHOLINE TRANSPORTER-LIKE (SLC FAMILY 44)"/>
    <property type="match status" value="1"/>
</dbReference>
<evidence type="ECO:0000256" key="2">
    <source>
        <dbReference type="ARBA" id="ARBA00007168"/>
    </source>
</evidence>
<keyword evidence="8" id="KW-1185">Reference proteome</keyword>
<feature type="transmembrane region" description="Helical" evidence="6">
    <location>
        <begin position="211"/>
        <end position="234"/>
    </location>
</feature>
<comment type="subcellular location">
    <subcellularLocation>
        <location evidence="6">Cell membrane</location>
        <topology evidence="6">Multi-pass membrane protein</topology>
    </subcellularLocation>
    <subcellularLocation>
        <location evidence="1">Membrane</location>
        <topology evidence="1">Multi-pass membrane protein</topology>
    </subcellularLocation>
</comment>
<protein>
    <recommendedName>
        <fullName evidence="6">Choline transporter-like protein</fullName>
    </recommendedName>
</protein>
<dbReference type="Proteomes" id="UP001189429">
    <property type="component" value="Unassembled WGS sequence"/>
</dbReference>
<dbReference type="EMBL" id="CAUYUJ010014360">
    <property type="protein sequence ID" value="CAK0840217.1"/>
    <property type="molecule type" value="Genomic_DNA"/>
</dbReference>
<feature type="transmembrane region" description="Helical" evidence="6">
    <location>
        <begin position="158"/>
        <end position="179"/>
    </location>
</feature>
<evidence type="ECO:0000313" key="7">
    <source>
        <dbReference type="EMBL" id="CAK0840217.1"/>
    </source>
</evidence>
<gene>
    <name evidence="7" type="ORF">PCOR1329_LOCUS35710</name>
</gene>
<name>A0ABN9T590_9DINO</name>
<feature type="transmembrane region" description="Helical" evidence="6">
    <location>
        <begin position="403"/>
        <end position="424"/>
    </location>
</feature>
<feature type="transmembrane region" description="Helical" evidence="6">
    <location>
        <begin position="254"/>
        <end position="282"/>
    </location>
</feature>
<feature type="transmembrane region" description="Helical" evidence="6">
    <location>
        <begin position="462"/>
        <end position="481"/>
    </location>
</feature>
<feature type="transmembrane region" description="Helical" evidence="6">
    <location>
        <begin position="327"/>
        <end position="346"/>
    </location>
</feature>
<evidence type="ECO:0000256" key="4">
    <source>
        <dbReference type="ARBA" id="ARBA00022989"/>
    </source>
</evidence>
<feature type="transmembrane region" description="Helical" evidence="6">
    <location>
        <begin position="358"/>
        <end position="383"/>
    </location>
</feature>
<comment type="function">
    <text evidence="6">Choline transporter.</text>
</comment>
<feature type="transmembrane region" description="Helical" evidence="6">
    <location>
        <begin position="27"/>
        <end position="49"/>
    </location>
</feature>
<evidence type="ECO:0000256" key="5">
    <source>
        <dbReference type="ARBA" id="ARBA00023136"/>
    </source>
</evidence>
<keyword evidence="4 6" id="KW-1133">Transmembrane helix</keyword>
<feature type="transmembrane region" description="Helical" evidence="6">
    <location>
        <begin position="501"/>
        <end position="523"/>
    </location>
</feature>
<evidence type="ECO:0000256" key="6">
    <source>
        <dbReference type="RuleBase" id="RU368066"/>
    </source>
</evidence>
<evidence type="ECO:0000256" key="1">
    <source>
        <dbReference type="ARBA" id="ARBA00004141"/>
    </source>
</evidence>
<dbReference type="Pfam" id="PF04515">
    <property type="entry name" value="Choline_transpo"/>
    <property type="match status" value="1"/>
</dbReference>
<feature type="transmembrane region" description="Helical" evidence="6">
    <location>
        <begin position="543"/>
        <end position="562"/>
    </location>
</feature>
<keyword evidence="5 6" id="KW-0472">Membrane</keyword>
<dbReference type="InterPro" id="IPR007603">
    <property type="entry name" value="Choline_transptr-like"/>
</dbReference>
<accession>A0ABN9T590</accession>